<keyword evidence="10" id="KW-0548">Nucleotidyltransferase</keyword>
<feature type="binding site" evidence="8">
    <location>
        <position position="70"/>
    </location>
    <ligand>
        <name>GTP</name>
        <dbReference type="ChEBI" id="CHEBI:37565"/>
    </ligand>
</feature>
<keyword evidence="5 8" id="KW-0460">Magnesium</keyword>
<evidence type="ECO:0000256" key="5">
    <source>
        <dbReference type="ARBA" id="ARBA00022842"/>
    </source>
</evidence>
<comment type="catalytic activity">
    <reaction evidence="8">
        <text>Mo-molybdopterin + GTP + H(+) = Mo-molybdopterin guanine dinucleotide + diphosphate</text>
        <dbReference type="Rhea" id="RHEA:34243"/>
        <dbReference type="ChEBI" id="CHEBI:15378"/>
        <dbReference type="ChEBI" id="CHEBI:33019"/>
        <dbReference type="ChEBI" id="CHEBI:37565"/>
        <dbReference type="ChEBI" id="CHEBI:71302"/>
        <dbReference type="ChEBI" id="CHEBI:71310"/>
        <dbReference type="EC" id="2.7.7.77"/>
    </reaction>
</comment>
<name>A0A4R6QSW4_9BURK</name>
<dbReference type="InterPro" id="IPR029044">
    <property type="entry name" value="Nucleotide-diphossugar_trans"/>
</dbReference>
<comment type="function">
    <text evidence="8">Transfers a GMP moiety from GTP to Mo-molybdopterin (Mo-MPT) cofactor (Moco or molybdenum cofactor) to form Mo-molybdopterin guanine dinucleotide (Mo-MGD) cofactor.</text>
</comment>
<dbReference type="InterPro" id="IPR025877">
    <property type="entry name" value="MobA-like_NTP_Trfase"/>
</dbReference>
<evidence type="ECO:0000259" key="9">
    <source>
        <dbReference type="Pfam" id="PF12804"/>
    </source>
</evidence>
<keyword evidence="7 8" id="KW-0501">Molybdenum cofactor biosynthesis</keyword>
<evidence type="ECO:0000256" key="4">
    <source>
        <dbReference type="ARBA" id="ARBA00022741"/>
    </source>
</evidence>
<comment type="subcellular location">
    <subcellularLocation>
        <location evidence="8">Cytoplasm</location>
    </subcellularLocation>
</comment>
<dbReference type="CDD" id="cd02503">
    <property type="entry name" value="MobA"/>
    <property type="match status" value="1"/>
</dbReference>
<reference evidence="10 11" key="1">
    <citation type="submission" date="2019-03" db="EMBL/GenBank/DDBJ databases">
        <title>Genomic Encyclopedia of Type Strains, Phase IV (KMG-IV): sequencing the most valuable type-strain genomes for metagenomic binning, comparative biology and taxonomic classification.</title>
        <authorList>
            <person name="Goeker M."/>
        </authorList>
    </citation>
    <scope>NUCLEOTIDE SEQUENCE [LARGE SCALE GENOMIC DNA]</scope>
    <source>
        <strain evidence="10 11">DSM 16998</strain>
    </source>
</reference>
<dbReference type="GO" id="GO:0061603">
    <property type="term" value="F:molybdenum cofactor guanylyltransferase activity"/>
    <property type="evidence" value="ECO:0007669"/>
    <property type="project" value="UniProtKB-EC"/>
</dbReference>
<dbReference type="GO" id="GO:0046872">
    <property type="term" value="F:metal ion binding"/>
    <property type="evidence" value="ECO:0007669"/>
    <property type="project" value="UniProtKB-KW"/>
</dbReference>
<dbReference type="InterPro" id="IPR013482">
    <property type="entry name" value="Molybde_CF_guanTrfase"/>
</dbReference>
<dbReference type="HAMAP" id="MF_00316">
    <property type="entry name" value="MobA"/>
    <property type="match status" value="1"/>
</dbReference>
<dbReference type="PANTHER" id="PTHR19136:SF81">
    <property type="entry name" value="MOLYBDENUM COFACTOR GUANYLYLTRANSFERASE"/>
    <property type="match status" value="1"/>
</dbReference>
<keyword evidence="3 8" id="KW-0479">Metal-binding</keyword>
<dbReference type="RefSeq" id="WP_133698938.1">
    <property type="nucleotide sequence ID" value="NZ_SNXS01000001.1"/>
</dbReference>
<keyword evidence="1 8" id="KW-0963">Cytoplasm</keyword>
<comment type="subunit">
    <text evidence="8">Monomer.</text>
</comment>
<dbReference type="GO" id="GO:1902758">
    <property type="term" value="P:bis(molybdopterin guanine dinucleotide)molybdenum biosynthetic process"/>
    <property type="evidence" value="ECO:0007669"/>
    <property type="project" value="TreeGrafter"/>
</dbReference>
<evidence type="ECO:0000256" key="1">
    <source>
        <dbReference type="ARBA" id="ARBA00022490"/>
    </source>
</evidence>
<keyword evidence="2 8" id="KW-0808">Transferase</keyword>
<organism evidence="10 11">
    <name type="scientific">Roseateles toxinivorans</name>
    <dbReference type="NCBI Taxonomy" id="270368"/>
    <lineage>
        <taxon>Bacteria</taxon>
        <taxon>Pseudomonadati</taxon>
        <taxon>Pseudomonadota</taxon>
        <taxon>Betaproteobacteria</taxon>
        <taxon>Burkholderiales</taxon>
        <taxon>Sphaerotilaceae</taxon>
        <taxon>Roseateles</taxon>
    </lineage>
</organism>
<comment type="caution">
    <text evidence="10">The sequence shown here is derived from an EMBL/GenBank/DDBJ whole genome shotgun (WGS) entry which is preliminary data.</text>
</comment>
<keyword evidence="11" id="KW-1185">Reference proteome</keyword>
<feature type="binding site" evidence="8">
    <location>
        <position position="100"/>
    </location>
    <ligand>
        <name>Mg(2+)</name>
        <dbReference type="ChEBI" id="CHEBI:18420"/>
    </ligand>
</feature>
<dbReference type="SUPFAM" id="SSF53448">
    <property type="entry name" value="Nucleotide-diphospho-sugar transferases"/>
    <property type="match status" value="1"/>
</dbReference>
<feature type="domain" description="MobA-like NTP transferase" evidence="9">
    <location>
        <begin position="8"/>
        <end position="170"/>
    </location>
</feature>
<dbReference type="Gene3D" id="3.90.550.10">
    <property type="entry name" value="Spore Coat Polysaccharide Biosynthesis Protein SpsA, Chain A"/>
    <property type="match status" value="1"/>
</dbReference>
<gene>
    <name evidence="8" type="primary">mobA</name>
    <name evidence="10" type="ORF">DES47_101353</name>
</gene>
<evidence type="ECO:0000313" key="10">
    <source>
        <dbReference type="EMBL" id="TDP74296.1"/>
    </source>
</evidence>
<evidence type="ECO:0000256" key="6">
    <source>
        <dbReference type="ARBA" id="ARBA00023134"/>
    </source>
</evidence>
<evidence type="ECO:0000256" key="8">
    <source>
        <dbReference type="HAMAP-Rule" id="MF_00316"/>
    </source>
</evidence>
<dbReference type="NCBIfam" id="TIGR02665">
    <property type="entry name" value="molyb_mobA"/>
    <property type="match status" value="1"/>
</dbReference>
<dbReference type="Proteomes" id="UP000295361">
    <property type="component" value="Unassembled WGS sequence"/>
</dbReference>
<dbReference type="FunCoup" id="A0A4R6QSW4">
    <property type="interactions" value="89"/>
</dbReference>
<feature type="binding site" evidence="8">
    <location>
        <position position="52"/>
    </location>
    <ligand>
        <name>GTP</name>
        <dbReference type="ChEBI" id="CHEBI:37565"/>
    </ligand>
</feature>
<dbReference type="AlphaFoldDB" id="A0A4R6QSW4"/>
<keyword evidence="4 8" id="KW-0547">Nucleotide-binding</keyword>
<feature type="binding site" evidence="8">
    <location>
        <position position="100"/>
    </location>
    <ligand>
        <name>GTP</name>
        <dbReference type="ChEBI" id="CHEBI:37565"/>
    </ligand>
</feature>
<proteinExistence type="inferred from homology"/>
<protein>
    <recommendedName>
        <fullName evidence="8">Molybdenum cofactor guanylyltransferase</fullName>
        <shortName evidence="8">MoCo guanylyltransferase</shortName>
        <ecNumber evidence="8">2.7.7.77</ecNumber>
    </recommendedName>
    <alternativeName>
        <fullName evidence="8">GTP:molybdopterin guanylyltransferase</fullName>
    </alternativeName>
    <alternativeName>
        <fullName evidence="8">Mo-MPT guanylyltransferase</fullName>
    </alternativeName>
    <alternativeName>
        <fullName evidence="8">Molybdopterin guanylyltransferase</fullName>
    </alternativeName>
    <alternativeName>
        <fullName evidence="8">Molybdopterin-guanine dinucleotide synthase</fullName>
        <shortName evidence="8">MGD synthase</shortName>
    </alternativeName>
</protein>
<sequence length="199" mass="21551">MRAEDITGLILAGGRGSRMGGVDKGMQMLKGHTLVQHTMSRLGPQVGSMLINANRHLAEYAALGLPVVTDTQADFSGPLAGFMAGMRACQTPWMLTVPCDSPLFPLDLAERLGQAIEAEQADLAAPVTLEDGHARVQPVFCLLRTSLQPSLAKYMAEGGRKIEHWLQQHRHALVQFHAPADSKAFFNANTLAELKTLEP</sequence>
<dbReference type="PANTHER" id="PTHR19136">
    <property type="entry name" value="MOLYBDENUM COFACTOR GUANYLYLTRANSFERASE"/>
    <property type="match status" value="1"/>
</dbReference>
<comment type="cofactor">
    <cofactor evidence="8">
        <name>Mg(2+)</name>
        <dbReference type="ChEBI" id="CHEBI:18420"/>
    </cofactor>
</comment>
<dbReference type="OrthoDB" id="9788394at2"/>
<dbReference type="EMBL" id="SNXS01000001">
    <property type="protein sequence ID" value="TDP74296.1"/>
    <property type="molecule type" value="Genomic_DNA"/>
</dbReference>
<comment type="similarity">
    <text evidence="8">Belongs to the MobA family.</text>
</comment>
<keyword evidence="6 8" id="KW-0342">GTP-binding</keyword>
<dbReference type="InParanoid" id="A0A4R6QSW4"/>
<dbReference type="EC" id="2.7.7.77" evidence="8"/>
<comment type="domain">
    <text evidence="8">The N-terminal domain determines nucleotide recognition and specific binding, while the C-terminal domain determines the specific binding to the target protein.</text>
</comment>
<evidence type="ECO:0000256" key="7">
    <source>
        <dbReference type="ARBA" id="ARBA00023150"/>
    </source>
</evidence>
<accession>A0A4R6QSW4</accession>
<evidence type="ECO:0000256" key="2">
    <source>
        <dbReference type="ARBA" id="ARBA00022679"/>
    </source>
</evidence>
<dbReference type="Pfam" id="PF12804">
    <property type="entry name" value="NTP_transf_3"/>
    <property type="match status" value="1"/>
</dbReference>
<feature type="binding site" evidence="8">
    <location>
        <begin position="11"/>
        <end position="13"/>
    </location>
    <ligand>
        <name>GTP</name>
        <dbReference type="ChEBI" id="CHEBI:37565"/>
    </ligand>
</feature>
<dbReference type="GO" id="GO:0005737">
    <property type="term" value="C:cytoplasm"/>
    <property type="evidence" value="ECO:0007669"/>
    <property type="project" value="UniProtKB-SubCell"/>
</dbReference>
<dbReference type="GO" id="GO:0005525">
    <property type="term" value="F:GTP binding"/>
    <property type="evidence" value="ECO:0007669"/>
    <property type="project" value="UniProtKB-UniRule"/>
</dbReference>
<feature type="binding site" evidence="8">
    <location>
        <position position="24"/>
    </location>
    <ligand>
        <name>GTP</name>
        <dbReference type="ChEBI" id="CHEBI:37565"/>
    </ligand>
</feature>
<evidence type="ECO:0000313" key="11">
    <source>
        <dbReference type="Proteomes" id="UP000295361"/>
    </source>
</evidence>
<evidence type="ECO:0000256" key="3">
    <source>
        <dbReference type="ARBA" id="ARBA00022723"/>
    </source>
</evidence>